<comment type="caution">
    <text evidence="2">The sequence shown here is derived from an EMBL/GenBank/DDBJ whole genome shotgun (WGS) entry which is preliminary data.</text>
</comment>
<feature type="transmembrane region" description="Helical" evidence="1">
    <location>
        <begin position="51"/>
        <end position="74"/>
    </location>
</feature>
<feature type="transmembrane region" description="Helical" evidence="1">
    <location>
        <begin position="12"/>
        <end position="31"/>
    </location>
</feature>
<protein>
    <recommendedName>
        <fullName evidence="4">Inositol phosphorylceramide synthase</fullName>
    </recommendedName>
</protein>
<keyword evidence="1" id="KW-0472">Membrane</keyword>
<dbReference type="EMBL" id="JBBUTG010000007">
    <property type="protein sequence ID" value="MEK8031994.1"/>
    <property type="molecule type" value="Genomic_DNA"/>
</dbReference>
<dbReference type="Proteomes" id="UP001371218">
    <property type="component" value="Unassembled WGS sequence"/>
</dbReference>
<keyword evidence="1" id="KW-0812">Transmembrane</keyword>
<name>A0ABU9BS97_9BURK</name>
<proteinExistence type="predicted"/>
<keyword evidence="1" id="KW-1133">Transmembrane helix</keyword>
<evidence type="ECO:0000256" key="1">
    <source>
        <dbReference type="SAM" id="Phobius"/>
    </source>
</evidence>
<evidence type="ECO:0008006" key="4">
    <source>
        <dbReference type="Google" id="ProtNLM"/>
    </source>
</evidence>
<evidence type="ECO:0000313" key="3">
    <source>
        <dbReference type="Proteomes" id="UP001371218"/>
    </source>
</evidence>
<dbReference type="InterPro" id="IPR036938">
    <property type="entry name" value="PAP2/HPO_sf"/>
</dbReference>
<feature type="transmembrane region" description="Helical" evidence="1">
    <location>
        <begin position="86"/>
        <end position="105"/>
    </location>
</feature>
<feature type="transmembrane region" description="Helical" evidence="1">
    <location>
        <begin position="133"/>
        <end position="152"/>
    </location>
</feature>
<sequence>MNLPSRPSPGQALMHLVAVGGVFLGGYQLTLRRAHRLGELPSSLSSWDAWVPFWPASILPYASINLVYLAAFFLCRTERALLRLTLQLLFVQIAAFICFWCWPLQWGRPRPALEGIWAQAYGWLGSFDLPHNLAPSLHIAVLVVLWSLLRSIVLPRHRVWVHAWAGVVALSALTTWQHHLLDVAGGAVLGALALAGPRRSDGI</sequence>
<dbReference type="RefSeq" id="WP_341426399.1">
    <property type="nucleotide sequence ID" value="NZ_JBBUTG010000007.1"/>
</dbReference>
<evidence type="ECO:0000313" key="2">
    <source>
        <dbReference type="EMBL" id="MEK8031994.1"/>
    </source>
</evidence>
<reference evidence="2 3" key="1">
    <citation type="submission" date="2024-04" db="EMBL/GenBank/DDBJ databases">
        <title>Novel species of the genus Ideonella isolated from streams.</title>
        <authorList>
            <person name="Lu H."/>
        </authorList>
    </citation>
    <scope>NUCLEOTIDE SEQUENCE [LARGE SCALE GENOMIC DNA]</scope>
    <source>
        <strain evidence="2 3">DXS29W</strain>
    </source>
</reference>
<dbReference type="SUPFAM" id="SSF48317">
    <property type="entry name" value="Acid phosphatase/Vanadium-dependent haloperoxidase"/>
    <property type="match status" value="1"/>
</dbReference>
<keyword evidence="3" id="KW-1185">Reference proteome</keyword>
<feature type="transmembrane region" description="Helical" evidence="1">
    <location>
        <begin position="159"/>
        <end position="176"/>
    </location>
</feature>
<accession>A0ABU9BS97</accession>
<organism evidence="2 3">
    <name type="scientific">Ideonella lacteola</name>
    <dbReference type="NCBI Taxonomy" id="2984193"/>
    <lineage>
        <taxon>Bacteria</taxon>
        <taxon>Pseudomonadati</taxon>
        <taxon>Pseudomonadota</taxon>
        <taxon>Betaproteobacteria</taxon>
        <taxon>Burkholderiales</taxon>
        <taxon>Sphaerotilaceae</taxon>
        <taxon>Ideonella</taxon>
    </lineage>
</organism>
<gene>
    <name evidence="2" type="ORF">AACH06_14295</name>
</gene>